<feature type="transmembrane region" description="Helical" evidence="7">
    <location>
        <begin position="7"/>
        <end position="26"/>
    </location>
</feature>
<keyword evidence="3" id="KW-1003">Cell membrane</keyword>
<protein>
    <submittedName>
        <fullName evidence="8">YeiH family protein</fullName>
    </submittedName>
</protein>
<accession>A0ABY7HU54</accession>
<feature type="transmembrane region" description="Helical" evidence="7">
    <location>
        <begin position="297"/>
        <end position="315"/>
    </location>
</feature>
<gene>
    <name evidence="8" type="ORF">O1V66_02870</name>
</gene>
<dbReference type="NCBIfam" id="TIGR00698">
    <property type="entry name" value="YeiH family putative sulfate export transporter"/>
    <property type="match status" value="1"/>
</dbReference>
<evidence type="ECO:0000256" key="4">
    <source>
        <dbReference type="ARBA" id="ARBA00022692"/>
    </source>
</evidence>
<evidence type="ECO:0000256" key="5">
    <source>
        <dbReference type="ARBA" id="ARBA00022989"/>
    </source>
</evidence>
<feature type="transmembrane region" description="Helical" evidence="7">
    <location>
        <begin position="77"/>
        <end position="99"/>
    </location>
</feature>
<keyword evidence="6 7" id="KW-0472">Membrane</keyword>
<feature type="transmembrane region" description="Helical" evidence="7">
    <location>
        <begin position="155"/>
        <end position="176"/>
    </location>
</feature>
<feature type="transmembrane region" description="Helical" evidence="7">
    <location>
        <begin position="223"/>
        <end position="243"/>
    </location>
</feature>
<dbReference type="RefSeq" id="WP_045047593.1">
    <property type="nucleotide sequence ID" value="NZ_CP114058.1"/>
</dbReference>
<name>A0ABY7HU54_9GAMM</name>
<keyword evidence="9" id="KW-1185">Reference proteome</keyword>
<comment type="similarity">
    <text evidence="2">Belongs to the UPF0324 family.</text>
</comment>
<evidence type="ECO:0000256" key="6">
    <source>
        <dbReference type="ARBA" id="ARBA00023136"/>
    </source>
</evidence>
<sequence>MSYPFGRVLPGLVLTTVISGLALWLGELPLLNTFGLSALTLAIALGMVVANTLYPLVRPHCQQGVNVAKQKLLRLGIILYGFKLTFAQIADVGASGMIIDLMTLGSTFLLACWLGRKVFALDEQTTFLIGAGSSICGAAAIMATAPVIRAEGEKVTVAVATVVIFGTLAIFLYPWLWQFLVTHPALSVTDAQFGLYSGSTIHEVAQVVAAGHAVTPEAENTAVIAKMIRVMMLAPFLLLLGGWRARKGAVGAQVGRAFLSNITVPWFAAGFIIVAAFNSLALLPASWVDVLLRLDNILLAMAMAALGLTTHFSALRQAGIKPLLMAGVLFIWLIVGGAGINLLISSLV</sequence>
<organism evidence="8 9">
    <name type="scientific">Rouxiella chamberiensis</name>
    <dbReference type="NCBI Taxonomy" id="1513468"/>
    <lineage>
        <taxon>Bacteria</taxon>
        <taxon>Pseudomonadati</taxon>
        <taxon>Pseudomonadota</taxon>
        <taxon>Gammaproteobacteria</taxon>
        <taxon>Enterobacterales</taxon>
        <taxon>Yersiniaceae</taxon>
        <taxon>Rouxiella</taxon>
    </lineage>
</organism>
<dbReference type="InterPro" id="IPR004630">
    <property type="entry name" value="UPF0324_YeiH-like"/>
</dbReference>
<dbReference type="Pfam" id="PF03601">
    <property type="entry name" value="Cons_hypoth698"/>
    <property type="match status" value="1"/>
</dbReference>
<feature type="transmembrane region" description="Helical" evidence="7">
    <location>
        <begin position="322"/>
        <end position="344"/>
    </location>
</feature>
<reference evidence="8" key="1">
    <citation type="submission" date="2022-12" db="EMBL/GenBank/DDBJ databases">
        <title>Complete genome sequence of an Australian strain of Rouxiella badensis DAR84756 and resolution of the R. badensis DSM100043 and R. chamberiensis DSM28324 genomes.</title>
        <authorList>
            <person name="Paul S."/>
            <person name="Anderson P.J."/>
            <person name="Maynard G."/>
            <person name="Dyall-Smith M."/>
            <person name="Kudinha T."/>
        </authorList>
    </citation>
    <scope>NUCLEOTIDE SEQUENCE</scope>
    <source>
        <strain evidence="8">DSM 28324</strain>
    </source>
</reference>
<evidence type="ECO:0000256" key="2">
    <source>
        <dbReference type="ARBA" id="ARBA00007977"/>
    </source>
</evidence>
<keyword evidence="4 7" id="KW-0812">Transmembrane</keyword>
<evidence type="ECO:0000313" key="8">
    <source>
        <dbReference type="EMBL" id="WAT02969.1"/>
    </source>
</evidence>
<evidence type="ECO:0000256" key="7">
    <source>
        <dbReference type="SAM" id="Phobius"/>
    </source>
</evidence>
<keyword evidence="5 7" id="KW-1133">Transmembrane helix</keyword>
<dbReference type="Proteomes" id="UP001164712">
    <property type="component" value="Chromosome"/>
</dbReference>
<proteinExistence type="inferred from homology"/>
<evidence type="ECO:0000256" key="1">
    <source>
        <dbReference type="ARBA" id="ARBA00004651"/>
    </source>
</evidence>
<dbReference type="PANTHER" id="PTHR30106:SF2">
    <property type="entry name" value="UPF0324 INNER MEMBRANE PROTEIN YEIH"/>
    <property type="match status" value="1"/>
</dbReference>
<evidence type="ECO:0000313" key="9">
    <source>
        <dbReference type="Proteomes" id="UP001164712"/>
    </source>
</evidence>
<comment type="subcellular location">
    <subcellularLocation>
        <location evidence="1">Cell membrane</location>
        <topology evidence="1">Multi-pass membrane protein</topology>
    </subcellularLocation>
</comment>
<dbReference type="InterPro" id="IPR018383">
    <property type="entry name" value="UPF0324_pro"/>
</dbReference>
<feature type="transmembrane region" description="Helical" evidence="7">
    <location>
        <begin position="127"/>
        <end position="148"/>
    </location>
</feature>
<feature type="transmembrane region" description="Helical" evidence="7">
    <location>
        <begin position="264"/>
        <end position="285"/>
    </location>
</feature>
<evidence type="ECO:0000256" key="3">
    <source>
        <dbReference type="ARBA" id="ARBA00022475"/>
    </source>
</evidence>
<dbReference type="PANTHER" id="PTHR30106">
    <property type="entry name" value="INNER MEMBRANE PROTEIN YEIH-RELATED"/>
    <property type="match status" value="1"/>
</dbReference>
<dbReference type="EMBL" id="CP114058">
    <property type="protein sequence ID" value="WAT02969.1"/>
    <property type="molecule type" value="Genomic_DNA"/>
</dbReference>
<feature type="transmembrane region" description="Helical" evidence="7">
    <location>
        <begin position="38"/>
        <end position="57"/>
    </location>
</feature>